<protein>
    <submittedName>
        <fullName evidence="3">Uncharacterized protein</fullName>
    </submittedName>
</protein>
<proteinExistence type="predicted"/>
<dbReference type="AlphaFoldDB" id="A0ABD6F384"/>
<evidence type="ECO:0000313" key="4">
    <source>
        <dbReference type="Proteomes" id="UP001608902"/>
    </source>
</evidence>
<keyword evidence="4" id="KW-1185">Reference proteome</keyword>
<gene>
    <name evidence="3" type="ORF">AB6A40_011358</name>
</gene>
<name>A0ABD6F384_9BILA</name>
<keyword evidence="2" id="KW-0472">Membrane</keyword>
<feature type="transmembrane region" description="Helical" evidence="2">
    <location>
        <begin position="20"/>
        <end position="38"/>
    </location>
</feature>
<feature type="region of interest" description="Disordered" evidence="1">
    <location>
        <begin position="114"/>
        <end position="134"/>
    </location>
</feature>
<sequence>MHIIRVIELHSEEHRLRALVFLQFTTIILCFLTFADVYRRLWLYESECQFGDNTQSVIIRSRRSPIVQTTRSRLFPTKNSTSESDVWIHSLSKIKVNELLTKCFEIHEYCTDKASTDRGPPGPVGPPGQPGYAV</sequence>
<keyword evidence="2" id="KW-1133">Transmembrane helix</keyword>
<reference evidence="3 4" key="1">
    <citation type="submission" date="2024-08" db="EMBL/GenBank/DDBJ databases">
        <title>Gnathostoma spinigerum genome.</title>
        <authorList>
            <person name="Gonzalez-Bertolin B."/>
            <person name="Monzon S."/>
            <person name="Zaballos A."/>
            <person name="Jimenez P."/>
            <person name="Dekumyoy P."/>
            <person name="Varona S."/>
            <person name="Cuesta I."/>
            <person name="Sumanam S."/>
            <person name="Adisakwattana P."/>
            <person name="Gasser R.B."/>
            <person name="Hernandez-Gonzalez A."/>
            <person name="Young N.D."/>
            <person name="Perteguer M.J."/>
        </authorList>
    </citation>
    <scope>NUCLEOTIDE SEQUENCE [LARGE SCALE GENOMIC DNA]</scope>
    <source>
        <strain evidence="3">AL3</strain>
        <tissue evidence="3">Liver</tissue>
    </source>
</reference>
<comment type="caution">
    <text evidence="3">The sequence shown here is derived from an EMBL/GenBank/DDBJ whole genome shotgun (WGS) entry which is preliminary data.</text>
</comment>
<evidence type="ECO:0000256" key="1">
    <source>
        <dbReference type="SAM" id="MobiDB-lite"/>
    </source>
</evidence>
<dbReference type="Proteomes" id="UP001608902">
    <property type="component" value="Unassembled WGS sequence"/>
</dbReference>
<dbReference type="EMBL" id="JBGFUD010019728">
    <property type="protein sequence ID" value="MFH4984649.1"/>
    <property type="molecule type" value="Genomic_DNA"/>
</dbReference>
<evidence type="ECO:0000313" key="3">
    <source>
        <dbReference type="EMBL" id="MFH4984649.1"/>
    </source>
</evidence>
<evidence type="ECO:0000256" key="2">
    <source>
        <dbReference type="SAM" id="Phobius"/>
    </source>
</evidence>
<keyword evidence="2" id="KW-0812">Transmembrane</keyword>
<accession>A0ABD6F384</accession>
<feature type="compositionally biased region" description="Pro residues" evidence="1">
    <location>
        <begin position="120"/>
        <end position="134"/>
    </location>
</feature>
<organism evidence="3 4">
    <name type="scientific">Gnathostoma spinigerum</name>
    <dbReference type="NCBI Taxonomy" id="75299"/>
    <lineage>
        <taxon>Eukaryota</taxon>
        <taxon>Metazoa</taxon>
        <taxon>Ecdysozoa</taxon>
        <taxon>Nematoda</taxon>
        <taxon>Chromadorea</taxon>
        <taxon>Rhabditida</taxon>
        <taxon>Spirurina</taxon>
        <taxon>Gnathostomatomorpha</taxon>
        <taxon>Gnathostomatoidea</taxon>
        <taxon>Gnathostomatidae</taxon>
        <taxon>Gnathostoma</taxon>
    </lineage>
</organism>